<gene>
    <name evidence="2" type="ORF">SAMN02745136_04207</name>
</gene>
<reference evidence="2" key="1">
    <citation type="submission" date="2016-11" db="EMBL/GenBank/DDBJ databases">
        <authorList>
            <person name="Jaros S."/>
            <person name="Januszkiewicz K."/>
            <person name="Wedrychowicz H."/>
        </authorList>
    </citation>
    <scope>NUCLEOTIDE SEQUENCE [LARGE SCALE GENOMIC DNA]</scope>
    <source>
        <strain evidence="2">DSM 15929</strain>
    </source>
</reference>
<name>A0A1M6Y955_9FIRM</name>
<dbReference type="SUPFAM" id="SSF55729">
    <property type="entry name" value="Acyl-CoA N-acyltransferases (Nat)"/>
    <property type="match status" value="1"/>
</dbReference>
<organism evidence="2 3">
    <name type="scientific">Anaerocolumna jejuensis DSM 15929</name>
    <dbReference type="NCBI Taxonomy" id="1121322"/>
    <lineage>
        <taxon>Bacteria</taxon>
        <taxon>Bacillati</taxon>
        <taxon>Bacillota</taxon>
        <taxon>Clostridia</taxon>
        <taxon>Lachnospirales</taxon>
        <taxon>Lachnospiraceae</taxon>
        <taxon>Anaerocolumna</taxon>
    </lineage>
</organism>
<dbReference type="InterPro" id="IPR000182">
    <property type="entry name" value="GNAT_dom"/>
</dbReference>
<dbReference type="PANTHER" id="PTHR43415">
    <property type="entry name" value="SPERMIDINE N(1)-ACETYLTRANSFERASE"/>
    <property type="match status" value="1"/>
</dbReference>
<dbReference type="AlphaFoldDB" id="A0A1M6Y955"/>
<dbReference type="EMBL" id="FRAC01000024">
    <property type="protein sequence ID" value="SHL14781.1"/>
    <property type="molecule type" value="Genomic_DNA"/>
</dbReference>
<dbReference type="PROSITE" id="PS51186">
    <property type="entry name" value="GNAT"/>
    <property type="match status" value="1"/>
</dbReference>
<keyword evidence="3" id="KW-1185">Reference proteome</keyword>
<dbReference type="Gene3D" id="3.40.630.30">
    <property type="match status" value="1"/>
</dbReference>
<feature type="domain" description="N-acetyltransferase" evidence="1">
    <location>
        <begin position="4"/>
        <end position="150"/>
    </location>
</feature>
<dbReference type="Proteomes" id="UP000184386">
    <property type="component" value="Unassembled WGS sequence"/>
</dbReference>
<dbReference type="CDD" id="cd04301">
    <property type="entry name" value="NAT_SF"/>
    <property type="match status" value="1"/>
</dbReference>
<evidence type="ECO:0000313" key="2">
    <source>
        <dbReference type="EMBL" id="SHL14781.1"/>
    </source>
</evidence>
<dbReference type="PANTHER" id="PTHR43415:SF3">
    <property type="entry name" value="GNAT-FAMILY ACETYLTRANSFERASE"/>
    <property type="match status" value="1"/>
</dbReference>
<evidence type="ECO:0000259" key="1">
    <source>
        <dbReference type="PROSITE" id="PS51186"/>
    </source>
</evidence>
<dbReference type="OrthoDB" id="9127144at2"/>
<dbReference type="STRING" id="1121322.SAMN02745136_04207"/>
<keyword evidence="2" id="KW-0808">Transferase</keyword>
<dbReference type="GO" id="GO:0016747">
    <property type="term" value="F:acyltransferase activity, transferring groups other than amino-acyl groups"/>
    <property type="evidence" value="ECO:0007669"/>
    <property type="project" value="InterPro"/>
</dbReference>
<proteinExistence type="predicted"/>
<dbReference type="Pfam" id="PF00583">
    <property type="entry name" value="Acetyltransf_1"/>
    <property type="match status" value="1"/>
</dbReference>
<accession>A0A1M6Y955</accession>
<dbReference type="RefSeq" id="WP_073278897.1">
    <property type="nucleotide sequence ID" value="NZ_FRAC01000024.1"/>
</dbReference>
<evidence type="ECO:0000313" key="3">
    <source>
        <dbReference type="Proteomes" id="UP000184386"/>
    </source>
</evidence>
<sequence length="150" mass="16970">MDNIKLIDITADNWEEICCLHPGKEGAEFVAPNAFSIAQSVYEKGWIIKGIAKDDTLIGFTMFGYSKEMEAYELCRFMIAQRYQGLGYGAEALKVIVDFMFSHFKCKEIYLSTAPNNSRGKHIYEKFGLVSTGETCGDEDDIEEIYCLKS</sequence>
<dbReference type="InterPro" id="IPR016181">
    <property type="entry name" value="Acyl_CoA_acyltransferase"/>
</dbReference>
<protein>
    <submittedName>
        <fullName evidence="2">Diamine N-acetyltransferase</fullName>
    </submittedName>
</protein>